<proteinExistence type="predicted"/>
<dbReference type="Proteomes" id="UP000548632">
    <property type="component" value="Unassembled WGS sequence"/>
</dbReference>
<reference evidence="1 2" key="1">
    <citation type="journal article" date="2020" name="Arch. Microbiol.">
        <title>The genome sequence of the giant phototrophic gammaproteobacterium Thiospirillum jenense gives insight into its physiological properties and phylogenetic relationships.</title>
        <authorList>
            <person name="Imhoff J.F."/>
            <person name="Meyer T.E."/>
            <person name="Kyndt J.A."/>
        </authorList>
    </citation>
    <scope>NUCLEOTIDE SEQUENCE [LARGE SCALE GENOMIC DNA]</scope>
    <source>
        <strain evidence="1 2">DSM 216</strain>
    </source>
</reference>
<dbReference type="AlphaFoldDB" id="A0A839H948"/>
<protein>
    <submittedName>
        <fullName evidence="1">Uncharacterized protein</fullName>
    </submittedName>
</protein>
<keyword evidence="2" id="KW-1185">Reference proteome</keyword>
<comment type="caution">
    <text evidence="1">The sequence shown here is derived from an EMBL/GenBank/DDBJ whole genome shotgun (WGS) entry which is preliminary data.</text>
</comment>
<organism evidence="1 2">
    <name type="scientific">Thiospirillum jenense</name>
    <dbReference type="NCBI Taxonomy" id="1653858"/>
    <lineage>
        <taxon>Bacteria</taxon>
        <taxon>Pseudomonadati</taxon>
        <taxon>Pseudomonadota</taxon>
        <taxon>Gammaproteobacteria</taxon>
        <taxon>Chromatiales</taxon>
        <taxon>Chromatiaceae</taxon>
        <taxon>Thiospirillum</taxon>
    </lineage>
</organism>
<sequence length="98" mass="11510">MLLTMSCCAYSQPHYDLRDVRSYHPPNEPLGLFITSFQVADLNTNRVKDYKYRIYCPTKRVREITDNQWGKDRYLLDEDTTRFNGALIIAEVIVSICE</sequence>
<name>A0A839H948_9GAMM</name>
<evidence type="ECO:0000313" key="2">
    <source>
        <dbReference type="Proteomes" id="UP000548632"/>
    </source>
</evidence>
<gene>
    <name evidence="1" type="ORF">HUK38_02355</name>
</gene>
<evidence type="ECO:0000313" key="1">
    <source>
        <dbReference type="EMBL" id="MBB1125070.1"/>
    </source>
</evidence>
<dbReference type="EMBL" id="JABVCQ010000004">
    <property type="protein sequence ID" value="MBB1125070.1"/>
    <property type="molecule type" value="Genomic_DNA"/>
</dbReference>
<accession>A0A839H948</accession>